<dbReference type="EMBL" id="MJIE01000001">
    <property type="protein sequence ID" value="OLR55127.1"/>
    <property type="molecule type" value="Genomic_DNA"/>
</dbReference>
<keyword evidence="5" id="KW-1185">Reference proteome</keyword>
<dbReference type="AlphaFoldDB" id="A0A1Q9JG49"/>
<protein>
    <submittedName>
        <fullName evidence="4">Ethanolamine utilization protein EutN</fullName>
    </submittedName>
</protein>
<dbReference type="GO" id="GO:0031470">
    <property type="term" value="C:carboxysome"/>
    <property type="evidence" value="ECO:0007669"/>
    <property type="project" value="UniProtKB-SubCell"/>
</dbReference>
<comment type="subcellular location">
    <subcellularLocation>
        <location evidence="1">Carboxysome</location>
    </subcellularLocation>
</comment>
<sequence length="87" mass="9332">MLTAKLIDNIWATRKTPLLNGYKLMLVEVIGGGKNDGQRLVAVDTISSGIGDRVLVTLGSSARRMVEDDSIPVDAAIVGIIDEDCEF</sequence>
<dbReference type="InterPro" id="IPR036677">
    <property type="entry name" value="EutN_CcmL_sf"/>
</dbReference>
<evidence type="ECO:0000256" key="3">
    <source>
        <dbReference type="ARBA" id="ARBA00024446"/>
    </source>
</evidence>
<dbReference type="Proteomes" id="UP000187404">
    <property type="component" value="Unassembled WGS sequence"/>
</dbReference>
<evidence type="ECO:0000313" key="4">
    <source>
        <dbReference type="EMBL" id="OLR55127.1"/>
    </source>
</evidence>
<name>A0A1Q9JG49_9FIRM</name>
<dbReference type="PANTHER" id="PTHR36539:SF2">
    <property type="entry name" value="ETHANOLAMINE UTILIZATION PROTEIN"/>
    <property type="match status" value="1"/>
</dbReference>
<dbReference type="GeneID" id="303114516"/>
<keyword evidence="2" id="KW-1282">Carboxysome</keyword>
<dbReference type="SUPFAM" id="SSF159133">
    <property type="entry name" value="EutN/CcmL-like"/>
    <property type="match status" value="1"/>
</dbReference>
<organism evidence="4 5">
    <name type="scientific">Hornefia porci</name>
    <dbReference type="NCBI Taxonomy" id="2652292"/>
    <lineage>
        <taxon>Bacteria</taxon>
        <taxon>Bacillati</taxon>
        <taxon>Bacillota</taxon>
        <taxon>Clostridia</taxon>
        <taxon>Peptostreptococcales</taxon>
        <taxon>Anaerovoracaceae</taxon>
        <taxon>Hornefia</taxon>
    </lineage>
</organism>
<gene>
    <name evidence="4" type="ORF">BHK98_03045</name>
</gene>
<evidence type="ECO:0000256" key="1">
    <source>
        <dbReference type="ARBA" id="ARBA00023587"/>
    </source>
</evidence>
<dbReference type="Gene3D" id="2.40.50.220">
    <property type="entry name" value="EutN/Ccml"/>
    <property type="match status" value="1"/>
</dbReference>
<dbReference type="STRING" id="1261640.BHK98_03045"/>
<keyword evidence="3" id="KW-1283">Bacterial microcompartment</keyword>
<evidence type="ECO:0000256" key="2">
    <source>
        <dbReference type="ARBA" id="ARBA00023669"/>
    </source>
</evidence>
<evidence type="ECO:0000313" key="5">
    <source>
        <dbReference type="Proteomes" id="UP000187404"/>
    </source>
</evidence>
<dbReference type="RefSeq" id="WP_075712128.1">
    <property type="nucleotide sequence ID" value="NZ_MJIE01000001.1"/>
</dbReference>
<dbReference type="CDD" id="cd01614">
    <property type="entry name" value="EutN_CcmL"/>
    <property type="match status" value="1"/>
</dbReference>
<proteinExistence type="predicted"/>
<accession>A0A1Q9JG49</accession>
<dbReference type="PROSITE" id="PS51932">
    <property type="entry name" value="BMV"/>
    <property type="match status" value="1"/>
</dbReference>
<dbReference type="Pfam" id="PF03319">
    <property type="entry name" value="EutN_CcmL"/>
    <property type="match status" value="1"/>
</dbReference>
<dbReference type="InterPro" id="IPR004992">
    <property type="entry name" value="EutN_CcmL"/>
</dbReference>
<comment type="caution">
    <text evidence="4">The sequence shown here is derived from an EMBL/GenBank/DDBJ whole genome shotgun (WGS) entry which is preliminary data.</text>
</comment>
<reference evidence="4 5" key="1">
    <citation type="journal article" date="2016" name="Appl. Environ. Microbiol.">
        <title>Function and Phylogeny of Bacterial Butyryl Coenzyme A:Acetate Transferases and Their Diversity in the Proximal Colon of Swine.</title>
        <authorList>
            <person name="Trachsel J."/>
            <person name="Bayles D.O."/>
            <person name="Looft T."/>
            <person name="Levine U.Y."/>
            <person name="Allen H.K."/>
        </authorList>
    </citation>
    <scope>NUCLEOTIDE SEQUENCE [LARGE SCALE GENOMIC DNA]</scope>
    <source>
        <strain evidence="4 5">68-3-10</strain>
    </source>
</reference>
<dbReference type="PANTHER" id="PTHR36539">
    <property type="entry name" value="ETHANOLAMINE UTILIZATION PROTEIN EUTN"/>
    <property type="match status" value="1"/>
</dbReference>
<dbReference type="OrthoDB" id="196195at2"/>